<evidence type="ECO:0000256" key="1">
    <source>
        <dbReference type="SAM" id="MobiDB-lite"/>
    </source>
</evidence>
<feature type="compositionally biased region" description="Basic residues" evidence="1">
    <location>
        <begin position="1"/>
        <end position="11"/>
    </location>
</feature>
<sequence>MNKRKKMKKTKEKMTSTFRPRQMKSDINVLHTPNFNQ</sequence>
<evidence type="ECO:0000313" key="2">
    <source>
        <dbReference type="Proteomes" id="UP000006672"/>
    </source>
</evidence>
<dbReference type="WBParaSite" id="Bm18620.1">
    <property type="protein sequence ID" value="Bm18620.1"/>
    <property type="gene ID" value="WBGene00306102"/>
</dbReference>
<feature type="region of interest" description="Disordered" evidence="1">
    <location>
        <begin position="1"/>
        <end position="37"/>
    </location>
</feature>
<protein>
    <submittedName>
        <fullName evidence="3">Uncharacterized protein</fullName>
    </submittedName>
</protein>
<name>A0A912GZK3_BRUMA</name>
<evidence type="ECO:0000313" key="3">
    <source>
        <dbReference type="WBParaSite" id="Bm18620.1"/>
    </source>
</evidence>
<accession>A0A912GZK3</accession>
<organism evidence="2 3">
    <name type="scientific">Brugia malayi</name>
    <name type="common">Filarial nematode worm</name>
    <dbReference type="NCBI Taxonomy" id="6279"/>
    <lineage>
        <taxon>Eukaryota</taxon>
        <taxon>Metazoa</taxon>
        <taxon>Ecdysozoa</taxon>
        <taxon>Nematoda</taxon>
        <taxon>Chromadorea</taxon>
        <taxon>Rhabditida</taxon>
        <taxon>Spirurina</taxon>
        <taxon>Spiruromorpha</taxon>
        <taxon>Filarioidea</taxon>
        <taxon>Onchocercidae</taxon>
        <taxon>Brugia</taxon>
    </lineage>
</organism>
<reference evidence="2" key="1">
    <citation type="journal article" date="2007" name="Science">
        <title>Draft genome of the filarial nematode parasite Brugia malayi.</title>
        <authorList>
            <person name="Ghedin E."/>
            <person name="Wang S."/>
            <person name="Spiro D."/>
            <person name="Caler E."/>
            <person name="Zhao Q."/>
            <person name="Crabtree J."/>
            <person name="Allen J.E."/>
            <person name="Delcher A.L."/>
            <person name="Guiliano D.B."/>
            <person name="Miranda-Saavedra D."/>
            <person name="Angiuoli S.V."/>
            <person name="Creasy T."/>
            <person name="Amedeo P."/>
            <person name="Haas B."/>
            <person name="El-Sayed N.M."/>
            <person name="Wortman J.R."/>
            <person name="Feldblyum T."/>
            <person name="Tallon L."/>
            <person name="Schatz M."/>
            <person name="Shumway M."/>
            <person name="Koo H."/>
            <person name="Salzberg S.L."/>
            <person name="Schobel S."/>
            <person name="Pertea M."/>
            <person name="Pop M."/>
            <person name="White O."/>
            <person name="Barton G.J."/>
            <person name="Carlow C.K."/>
            <person name="Crawford M.J."/>
            <person name="Daub J."/>
            <person name="Dimmic M.W."/>
            <person name="Estes C.F."/>
            <person name="Foster J.M."/>
            <person name="Ganatra M."/>
            <person name="Gregory W.F."/>
            <person name="Johnson N.M."/>
            <person name="Jin J."/>
            <person name="Komuniecki R."/>
            <person name="Korf I."/>
            <person name="Kumar S."/>
            <person name="Laney S."/>
            <person name="Li B.W."/>
            <person name="Li W."/>
            <person name="Lindblom T.H."/>
            <person name="Lustigman S."/>
            <person name="Ma D."/>
            <person name="Maina C.V."/>
            <person name="Martin D.M."/>
            <person name="McCarter J.P."/>
            <person name="McReynolds L."/>
            <person name="Mitreva M."/>
            <person name="Nutman T.B."/>
            <person name="Parkinson J."/>
            <person name="Peregrin-Alvarez J.M."/>
            <person name="Poole C."/>
            <person name="Ren Q."/>
            <person name="Saunders L."/>
            <person name="Sluder A.E."/>
            <person name="Smith K."/>
            <person name="Stanke M."/>
            <person name="Unnasch T.R."/>
            <person name="Ware J."/>
            <person name="Wei A.D."/>
            <person name="Weil G."/>
            <person name="Williams D.J."/>
            <person name="Zhang Y."/>
            <person name="Williams S.A."/>
            <person name="Fraser-Liggett C."/>
            <person name="Slatko B."/>
            <person name="Blaxter M.L."/>
            <person name="Scott A.L."/>
        </authorList>
    </citation>
    <scope>NUCLEOTIDE SEQUENCE</scope>
    <source>
        <strain evidence="2">FR3</strain>
    </source>
</reference>
<dbReference type="AlphaFoldDB" id="A0A912GZK3"/>
<keyword evidence="2" id="KW-1185">Reference proteome</keyword>
<reference evidence="3" key="2">
    <citation type="submission" date="2022-10" db="UniProtKB">
        <authorList>
            <consortium name="WormBaseParasite"/>
        </authorList>
    </citation>
    <scope>IDENTIFICATION</scope>
</reference>
<proteinExistence type="predicted"/>
<dbReference type="Proteomes" id="UP000006672">
    <property type="component" value="Unassembled WGS sequence"/>
</dbReference>